<organism evidence="2 3">
    <name type="scientific">Ensete ventricosum</name>
    <name type="common">Abyssinian banana</name>
    <name type="synonym">Musa ensete</name>
    <dbReference type="NCBI Taxonomy" id="4639"/>
    <lineage>
        <taxon>Eukaryota</taxon>
        <taxon>Viridiplantae</taxon>
        <taxon>Streptophyta</taxon>
        <taxon>Embryophyta</taxon>
        <taxon>Tracheophyta</taxon>
        <taxon>Spermatophyta</taxon>
        <taxon>Magnoliopsida</taxon>
        <taxon>Liliopsida</taxon>
        <taxon>Zingiberales</taxon>
        <taxon>Musaceae</taxon>
        <taxon>Ensete</taxon>
    </lineage>
</organism>
<comment type="caution">
    <text evidence="2">The sequence shown here is derived from an EMBL/GenBank/DDBJ whole genome shotgun (WGS) entry which is preliminary data.</text>
</comment>
<gene>
    <name evidence="2" type="ORF">B296_00045413</name>
</gene>
<dbReference type="Proteomes" id="UP000287651">
    <property type="component" value="Unassembled WGS sequence"/>
</dbReference>
<dbReference type="EMBL" id="AMZH03008004">
    <property type="protein sequence ID" value="RRT59925.1"/>
    <property type="molecule type" value="Genomic_DNA"/>
</dbReference>
<accession>A0A426Z7H8</accession>
<protein>
    <submittedName>
        <fullName evidence="2">Uncharacterized protein</fullName>
    </submittedName>
</protein>
<dbReference type="AlphaFoldDB" id="A0A426Z7H8"/>
<proteinExistence type="predicted"/>
<reference evidence="2 3" key="1">
    <citation type="journal article" date="2014" name="Agronomy (Basel)">
        <title>A Draft Genome Sequence for Ensete ventricosum, the Drought-Tolerant Tree Against Hunger.</title>
        <authorList>
            <person name="Harrison J."/>
            <person name="Moore K.A."/>
            <person name="Paszkiewicz K."/>
            <person name="Jones T."/>
            <person name="Grant M."/>
            <person name="Ambacheew D."/>
            <person name="Muzemil S."/>
            <person name="Studholme D.J."/>
        </authorList>
    </citation>
    <scope>NUCLEOTIDE SEQUENCE [LARGE SCALE GENOMIC DNA]</scope>
</reference>
<evidence type="ECO:0000313" key="2">
    <source>
        <dbReference type="EMBL" id="RRT59925.1"/>
    </source>
</evidence>
<evidence type="ECO:0000313" key="3">
    <source>
        <dbReference type="Proteomes" id="UP000287651"/>
    </source>
</evidence>
<sequence length="167" mass="18291">MESAHPLQPKDPSSTLSAVSKDEPNQLTAKQFSCVKEGEAPSETKAGNSEMNSSDKKAVTHTDVCVATAESLSKGPKSKQSPPVPGDIQEKKLAGEQDADMQWRAYHDLGSENYGMPLAVSGYNPYWTGGIPLGVGNYMAPYGMSREEYEARKADLRRKHEMERLNE</sequence>
<name>A0A426Z7H8_ENSVE</name>
<feature type="non-terminal residue" evidence="2">
    <location>
        <position position="167"/>
    </location>
</feature>
<evidence type="ECO:0000256" key="1">
    <source>
        <dbReference type="SAM" id="MobiDB-lite"/>
    </source>
</evidence>
<feature type="region of interest" description="Disordered" evidence="1">
    <location>
        <begin position="1"/>
        <end position="96"/>
    </location>
</feature>